<keyword evidence="9" id="KW-0289">Folate biosynthesis</keyword>
<evidence type="ECO:0000313" key="14">
    <source>
        <dbReference type="EMBL" id="PSM51654.1"/>
    </source>
</evidence>
<evidence type="ECO:0000256" key="8">
    <source>
        <dbReference type="ARBA" id="ARBA00022840"/>
    </source>
</evidence>
<dbReference type="PANTHER" id="PTHR43071:SF1">
    <property type="entry name" value="2-AMINO-4-HYDROXY-6-HYDROXYMETHYLDIHYDROPTERIDINE PYROPHOSPHOKINASE"/>
    <property type="match status" value="1"/>
</dbReference>
<protein>
    <recommendedName>
        <fullName evidence="4">2-amino-4-hydroxy-6-hydroxymethyldihydropteridine pyrophosphokinase</fullName>
        <ecNumber evidence="3">2.7.6.3</ecNumber>
    </recommendedName>
    <alternativeName>
        <fullName evidence="11">6-hydroxymethyl-7,8-dihydropterin pyrophosphokinase</fullName>
    </alternativeName>
    <alternativeName>
        <fullName evidence="12">7,8-dihydro-6-hydroxymethylpterin-pyrophosphokinase</fullName>
    </alternativeName>
</protein>
<gene>
    <name evidence="14" type="primary">folK</name>
    <name evidence="14" type="ORF">CQ405_07155</name>
</gene>
<evidence type="ECO:0000256" key="12">
    <source>
        <dbReference type="ARBA" id="ARBA00033413"/>
    </source>
</evidence>
<dbReference type="EMBL" id="PDHH01000006">
    <property type="protein sequence ID" value="PSM51654.1"/>
    <property type="molecule type" value="Genomic_DNA"/>
</dbReference>
<evidence type="ECO:0000256" key="4">
    <source>
        <dbReference type="ARBA" id="ARBA00016218"/>
    </source>
</evidence>
<sequence>MKRLDNGFIQLRDVLKFQKSIFFPYKKERKNFYKYEFYLGIGGNLGNSKKRFEYFFHKLKKDKRFFVNQTSPLILNKAFGYTKQPDFLNGVLRVQSSKSASEVLKIMQHFEKIFKRKRSFKNAPRTLDLDILYFSNKTRISKKLILPHPGVKYRTSVVLPLGLMLNKDFKR</sequence>
<dbReference type="GO" id="GO:0046656">
    <property type="term" value="P:folic acid biosynthetic process"/>
    <property type="evidence" value="ECO:0007669"/>
    <property type="project" value="UniProtKB-KW"/>
</dbReference>
<reference evidence="15" key="1">
    <citation type="submission" date="2017-10" db="EMBL/GenBank/DDBJ databases">
        <title>Campylobacter species from seals.</title>
        <authorList>
            <person name="Gilbert M.J."/>
            <person name="Zomer A.L."/>
            <person name="Timmerman A.J."/>
            <person name="Duim B."/>
            <person name="Wagenaar J.A."/>
        </authorList>
    </citation>
    <scope>NUCLEOTIDE SEQUENCE [LARGE SCALE GENOMIC DNA]</scope>
    <source>
        <strain evidence="15">17S00004-5</strain>
    </source>
</reference>
<dbReference type="InterPro" id="IPR000550">
    <property type="entry name" value="Hppk"/>
</dbReference>
<dbReference type="PANTHER" id="PTHR43071">
    <property type="entry name" value="2-AMINO-4-HYDROXY-6-HYDROXYMETHYLDIHYDROPTERIDINE PYROPHOSPHOKINASE"/>
    <property type="match status" value="1"/>
</dbReference>
<keyword evidence="6" id="KW-0547">Nucleotide-binding</keyword>
<evidence type="ECO:0000256" key="2">
    <source>
        <dbReference type="ARBA" id="ARBA00005810"/>
    </source>
</evidence>
<dbReference type="EC" id="2.7.6.3" evidence="3"/>
<dbReference type="GO" id="GO:0003848">
    <property type="term" value="F:2-amino-4-hydroxy-6-hydroxymethyldihydropteridine diphosphokinase activity"/>
    <property type="evidence" value="ECO:0007669"/>
    <property type="project" value="UniProtKB-EC"/>
</dbReference>
<evidence type="ECO:0000256" key="10">
    <source>
        <dbReference type="ARBA" id="ARBA00029409"/>
    </source>
</evidence>
<evidence type="ECO:0000313" key="15">
    <source>
        <dbReference type="Proteomes" id="UP000240535"/>
    </source>
</evidence>
<dbReference type="UniPathway" id="UPA00077">
    <property type="reaction ID" value="UER00155"/>
</dbReference>
<feature type="domain" description="7,8-dihydro-6-hydroxymethylpterin-pyrophosphokinase" evidence="13">
    <location>
        <begin position="121"/>
        <end position="132"/>
    </location>
</feature>
<evidence type="ECO:0000259" key="13">
    <source>
        <dbReference type="PROSITE" id="PS00794"/>
    </source>
</evidence>
<dbReference type="GO" id="GO:0016301">
    <property type="term" value="F:kinase activity"/>
    <property type="evidence" value="ECO:0007669"/>
    <property type="project" value="UniProtKB-KW"/>
</dbReference>
<evidence type="ECO:0000256" key="3">
    <source>
        <dbReference type="ARBA" id="ARBA00013253"/>
    </source>
</evidence>
<organism evidence="14 15">
    <name type="scientific">Campylobacter blaseri</name>
    <dbReference type="NCBI Taxonomy" id="2042961"/>
    <lineage>
        <taxon>Bacteria</taxon>
        <taxon>Pseudomonadati</taxon>
        <taxon>Campylobacterota</taxon>
        <taxon>Epsilonproteobacteria</taxon>
        <taxon>Campylobacterales</taxon>
        <taxon>Campylobacteraceae</taxon>
        <taxon>Campylobacter</taxon>
    </lineage>
</organism>
<evidence type="ECO:0000256" key="9">
    <source>
        <dbReference type="ARBA" id="ARBA00022909"/>
    </source>
</evidence>
<dbReference type="GO" id="GO:0046654">
    <property type="term" value="P:tetrahydrofolate biosynthetic process"/>
    <property type="evidence" value="ECO:0007669"/>
    <property type="project" value="UniProtKB-UniPathway"/>
</dbReference>
<comment type="function">
    <text evidence="10">Catalyzes the transfer of pyrophosphate from adenosine triphosphate (ATP) to 6-hydroxymethyl-7,8-dihydropterin, an enzymatic step in folate biosynthesis pathway.</text>
</comment>
<name>A0A2P8QZI3_9BACT</name>
<evidence type="ECO:0000256" key="1">
    <source>
        <dbReference type="ARBA" id="ARBA00005051"/>
    </source>
</evidence>
<keyword evidence="15" id="KW-1185">Reference proteome</keyword>
<evidence type="ECO:0000256" key="7">
    <source>
        <dbReference type="ARBA" id="ARBA00022777"/>
    </source>
</evidence>
<dbReference type="Proteomes" id="UP000240535">
    <property type="component" value="Unassembled WGS sequence"/>
</dbReference>
<comment type="pathway">
    <text evidence="1">Cofactor biosynthesis; tetrahydrofolate biosynthesis; 2-amino-4-hydroxy-6-hydroxymethyl-7,8-dihydropteridine diphosphate from 7,8-dihydroneopterin triphosphate: step 4/4.</text>
</comment>
<dbReference type="Pfam" id="PF01288">
    <property type="entry name" value="HPPK"/>
    <property type="match status" value="1"/>
</dbReference>
<evidence type="ECO:0000256" key="5">
    <source>
        <dbReference type="ARBA" id="ARBA00022679"/>
    </source>
</evidence>
<comment type="caution">
    <text evidence="14">The sequence shown here is derived from an EMBL/GenBank/DDBJ whole genome shotgun (WGS) entry which is preliminary data.</text>
</comment>
<dbReference type="AlphaFoldDB" id="A0A2P8QZI3"/>
<comment type="similarity">
    <text evidence="2">Belongs to the HPPK family.</text>
</comment>
<dbReference type="SUPFAM" id="SSF55083">
    <property type="entry name" value="6-hydroxymethyl-7,8-dihydropterin pyrophosphokinase, HPPK"/>
    <property type="match status" value="1"/>
</dbReference>
<keyword evidence="5" id="KW-0808">Transferase</keyword>
<dbReference type="NCBIfam" id="TIGR01498">
    <property type="entry name" value="folK"/>
    <property type="match status" value="1"/>
</dbReference>
<dbReference type="GO" id="GO:0005524">
    <property type="term" value="F:ATP binding"/>
    <property type="evidence" value="ECO:0007669"/>
    <property type="project" value="UniProtKB-KW"/>
</dbReference>
<accession>A0A2P8QZI3</accession>
<evidence type="ECO:0000256" key="6">
    <source>
        <dbReference type="ARBA" id="ARBA00022741"/>
    </source>
</evidence>
<dbReference type="Gene3D" id="3.30.70.560">
    <property type="entry name" value="7,8-Dihydro-6-hydroxymethylpterin-pyrophosphokinase HPPK"/>
    <property type="match status" value="1"/>
</dbReference>
<proteinExistence type="inferred from homology"/>
<dbReference type="PROSITE" id="PS00794">
    <property type="entry name" value="HPPK"/>
    <property type="match status" value="1"/>
</dbReference>
<evidence type="ECO:0000256" key="11">
    <source>
        <dbReference type="ARBA" id="ARBA00029766"/>
    </source>
</evidence>
<keyword evidence="7 14" id="KW-0418">Kinase</keyword>
<dbReference type="OrthoDB" id="9808041at2"/>
<dbReference type="InterPro" id="IPR035907">
    <property type="entry name" value="Hppk_sf"/>
</dbReference>
<keyword evidence="8" id="KW-0067">ATP-binding</keyword>
<dbReference type="CDD" id="cd00483">
    <property type="entry name" value="HPPK"/>
    <property type="match status" value="1"/>
</dbReference>